<dbReference type="Proteomes" id="UP001310022">
    <property type="component" value="Unassembled WGS sequence"/>
</dbReference>
<dbReference type="PROSITE" id="PS51257">
    <property type="entry name" value="PROKAR_LIPOPROTEIN"/>
    <property type="match status" value="1"/>
</dbReference>
<comment type="caution">
    <text evidence="2">The sequence shown here is derived from an EMBL/GenBank/DDBJ whole genome shotgun (WGS) entry which is preliminary data.</text>
</comment>
<evidence type="ECO:0000256" key="1">
    <source>
        <dbReference type="SAM" id="SignalP"/>
    </source>
</evidence>
<evidence type="ECO:0008006" key="4">
    <source>
        <dbReference type="Google" id="ProtNLM"/>
    </source>
</evidence>
<organism evidence="2 3">
    <name type="scientific">Persicobacter diffluens</name>
    <dbReference type="NCBI Taxonomy" id="981"/>
    <lineage>
        <taxon>Bacteria</taxon>
        <taxon>Pseudomonadati</taxon>
        <taxon>Bacteroidota</taxon>
        <taxon>Cytophagia</taxon>
        <taxon>Cytophagales</taxon>
        <taxon>Persicobacteraceae</taxon>
        <taxon>Persicobacter</taxon>
    </lineage>
</organism>
<evidence type="ECO:0000313" key="3">
    <source>
        <dbReference type="Proteomes" id="UP001310022"/>
    </source>
</evidence>
<sequence>MKVFNSMTLKAIAFSLPIVFLSACSESTTDEPTEPVDPPVEECNVATPDDFVLMKGEEKILMNEGNDLGEFVKRVVLGNSGDTEFSFATSDNAFTYGAVSGKGDQLAGDLQVKGEDCGELWDKIVVPNAEAKVAAINAHADKKTYSVEVVDQVTCIDFNWDHTDAEGNKKILWMVGQVNTVPNQAPENAWGQGVPMTQSADNPAIWEADIWGYNPWSETPNAHLEDYNFKVVYNAQGVWGEDDGTYNVDWGNGPEDDTESLSGTWYVKSFTKDKDGNETLAECTNAPDKINDEGVNEGPNTGGCRVKVPGSADKGLHLTFNVETQAFLFEINE</sequence>
<protein>
    <recommendedName>
        <fullName evidence="4">C-type lectin domain-containing protein</fullName>
    </recommendedName>
</protein>
<feature type="signal peptide" evidence="1">
    <location>
        <begin position="1"/>
        <end position="25"/>
    </location>
</feature>
<dbReference type="EMBL" id="BQKE01000005">
    <property type="protein sequence ID" value="GJM64498.1"/>
    <property type="molecule type" value="Genomic_DNA"/>
</dbReference>
<keyword evidence="3" id="KW-1185">Reference proteome</keyword>
<accession>A0AAN5AQ46</accession>
<dbReference type="RefSeq" id="WP_338239559.1">
    <property type="nucleotide sequence ID" value="NZ_BQKE01000005.1"/>
</dbReference>
<dbReference type="AlphaFoldDB" id="A0AAN5AQ46"/>
<keyword evidence="1" id="KW-0732">Signal</keyword>
<proteinExistence type="predicted"/>
<gene>
    <name evidence="2" type="ORF">PEDI_50500</name>
</gene>
<name>A0AAN5AQ46_9BACT</name>
<reference evidence="2 3" key="1">
    <citation type="submission" date="2021-12" db="EMBL/GenBank/DDBJ databases">
        <title>Genome sequencing of bacteria with rrn-lacking chromosome and rrn-plasmid.</title>
        <authorList>
            <person name="Anda M."/>
            <person name="Iwasaki W."/>
        </authorList>
    </citation>
    <scope>NUCLEOTIDE SEQUENCE [LARGE SCALE GENOMIC DNA]</scope>
    <source>
        <strain evidence="2 3">NBRC 15940</strain>
    </source>
</reference>
<feature type="chain" id="PRO_5042980974" description="C-type lectin domain-containing protein" evidence="1">
    <location>
        <begin position="26"/>
        <end position="333"/>
    </location>
</feature>
<evidence type="ECO:0000313" key="2">
    <source>
        <dbReference type="EMBL" id="GJM64498.1"/>
    </source>
</evidence>